<feature type="binding site" evidence="12">
    <location>
        <position position="14"/>
    </location>
    <ligand>
        <name>Mn(2+)</name>
        <dbReference type="ChEBI" id="CHEBI:29035"/>
    </ligand>
</feature>
<dbReference type="GeneID" id="56558852"/>
<keyword evidence="8 12" id="KW-0479">Metal-binding</keyword>
<comment type="catalytic activity">
    <reaction evidence="12">
        <text>3-methyl-2-oxobutanoate + acetyl-CoA + H2O = (2S)-2-isopropylmalate + CoA + H(+)</text>
        <dbReference type="Rhea" id="RHEA:21524"/>
        <dbReference type="ChEBI" id="CHEBI:1178"/>
        <dbReference type="ChEBI" id="CHEBI:11851"/>
        <dbReference type="ChEBI" id="CHEBI:15377"/>
        <dbReference type="ChEBI" id="CHEBI:15378"/>
        <dbReference type="ChEBI" id="CHEBI:57287"/>
        <dbReference type="ChEBI" id="CHEBI:57288"/>
        <dbReference type="EC" id="2.3.3.13"/>
    </reaction>
</comment>
<keyword evidence="9 12" id="KW-0464">Manganese</keyword>
<evidence type="ECO:0000256" key="2">
    <source>
        <dbReference type="ARBA" id="ARBA00009396"/>
    </source>
</evidence>
<evidence type="ECO:0000256" key="6">
    <source>
        <dbReference type="ARBA" id="ARBA00022605"/>
    </source>
</evidence>
<dbReference type="EMBL" id="JYMX02000037">
    <property type="protein sequence ID" value="MCW3716001.1"/>
    <property type="molecule type" value="Genomic_DNA"/>
</dbReference>
<comment type="function">
    <text evidence="12">Catalyzes the condensation of the acetyl group of acetyl-CoA with 3-methyl-2-oxobutanoate (2-ketoisovalerate) to form 3-carboxy-3-hydroxy-4-methylpentanoate (2-isopropylmalate).</text>
</comment>
<keyword evidence="12" id="KW-0963">Cytoplasm</keyword>
<dbReference type="CDD" id="cd07940">
    <property type="entry name" value="DRE_TIM_IPMS"/>
    <property type="match status" value="1"/>
</dbReference>
<dbReference type="SMART" id="SM00917">
    <property type="entry name" value="LeuA_dimer"/>
    <property type="match status" value="1"/>
</dbReference>
<protein>
    <recommendedName>
        <fullName evidence="4 12">2-isopropylmalate synthase</fullName>
        <ecNumber evidence="3 12">2.3.3.13</ecNumber>
    </recommendedName>
    <alternativeName>
        <fullName evidence="11 12">Alpha-IPM synthase</fullName>
    </alternativeName>
    <alternativeName>
        <fullName evidence="12">Alpha-isopropylmalate synthase</fullName>
    </alternativeName>
</protein>
<feature type="domain" description="Pyruvate carboxyltransferase" evidence="13">
    <location>
        <begin position="5"/>
        <end position="268"/>
    </location>
</feature>
<evidence type="ECO:0000256" key="1">
    <source>
        <dbReference type="ARBA" id="ARBA00004689"/>
    </source>
</evidence>
<dbReference type="InterPro" id="IPR002034">
    <property type="entry name" value="AIPM/Hcit_synth_CS"/>
</dbReference>
<keyword evidence="5 12" id="KW-0432">Leucine biosynthesis</keyword>
<dbReference type="PROSITE" id="PS00815">
    <property type="entry name" value="AIPM_HOMOCIT_SYNTH_1"/>
    <property type="match status" value="1"/>
</dbReference>
<evidence type="ECO:0000256" key="8">
    <source>
        <dbReference type="ARBA" id="ARBA00022723"/>
    </source>
</evidence>
<evidence type="ECO:0000256" key="5">
    <source>
        <dbReference type="ARBA" id="ARBA00022430"/>
    </source>
</evidence>
<evidence type="ECO:0000256" key="4">
    <source>
        <dbReference type="ARBA" id="ARBA00018198"/>
    </source>
</evidence>
<evidence type="ECO:0000256" key="11">
    <source>
        <dbReference type="ARBA" id="ARBA00029993"/>
    </source>
</evidence>
<dbReference type="EC" id="2.3.3.13" evidence="3 12"/>
<comment type="subunit">
    <text evidence="12">Homodimer.</text>
</comment>
<dbReference type="HAMAP" id="MF_01025">
    <property type="entry name" value="LeuA_type1"/>
    <property type="match status" value="1"/>
</dbReference>
<organism evidence="14 15">
    <name type="scientific">Burkholderia cenocepacia</name>
    <dbReference type="NCBI Taxonomy" id="95486"/>
    <lineage>
        <taxon>Bacteria</taxon>
        <taxon>Pseudomonadati</taxon>
        <taxon>Pseudomonadota</taxon>
        <taxon>Betaproteobacteria</taxon>
        <taxon>Burkholderiales</taxon>
        <taxon>Burkholderiaceae</taxon>
        <taxon>Burkholderia</taxon>
        <taxon>Burkholderia cepacia complex</taxon>
    </lineage>
</organism>
<dbReference type="InterPro" id="IPR005671">
    <property type="entry name" value="LeuA_bact_synth"/>
</dbReference>
<comment type="cofactor">
    <cofactor evidence="12">
        <name>Mn(2+)</name>
        <dbReference type="ChEBI" id="CHEBI:29035"/>
    </cofactor>
</comment>
<dbReference type="PROSITE" id="PS50991">
    <property type="entry name" value="PYR_CT"/>
    <property type="match status" value="1"/>
</dbReference>
<dbReference type="Pfam" id="PF08502">
    <property type="entry name" value="LeuA_dimer"/>
    <property type="match status" value="1"/>
</dbReference>
<feature type="binding site" evidence="12">
    <location>
        <position position="239"/>
    </location>
    <ligand>
        <name>Mn(2+)</name>
        <dbReference type="ChEBI" id="CHEBI:29035"/>
    </ligand>
</feature>
<evidence type="ECO:0000313" key="14">
    <source>
        <dbReference type="EMBL" id="MCW3716001.1"/>
    </source>
</evidence>
<dbReference type="Pfam" id="PF00682">
    <property type="entry name" value="HMGL-like"/>
    <property type="match status" value="1"/>
</dbReference>
<evidence type="ECO:0000259" key="13">
    <source>
        <dbReference type="PROSITE" id="PS50991"/>
    </source>
</evidence>
<dbReference type="NCBIfam" id="NF002087">
    <property type="entry name" value="PRK00915.1-4"/>
    <property type="match status" value="1"/>
</dbReference>
<dbReference type="FunFam" id="1.10.238.260:FF:000001">
    <property type="entry name" value="2-isopropylmalate synthase"/>
    <property type="match status" value="1"/>
</dbReference>
<dbReference type="RefSeq" id="WP_006491031.1">
    <property type="nucleotide sequence ID" value="NZ_CADETX010000036.1"/>
</dbReference>
<evidence type="ECO:0000256" key="9">
    <source>
        <dbReference type="ARBA" id="ARBA00023211"/>
    </source>
</evidence>
<dbReference type="GO" id="GO:0030145">
    <property type="term" value="F:manganese ion binding"/>
    <property type="evidence" value="ECO:0007669"/>
    <property type="project" value="UniProtKB-UniRule"/>
</dbReference>
<evidence type="ECO:0000256" key="10">
    <source>
        <dbReference type="ARBA" id="ARBA00023304"/>
    </source>
</evidence>
<dbReference type="InterPro" id="IPR000891">
    <property type="entry name" value="PYR_CT"/>
</dbReference>
<reference evidence="14 15" key="1">
    <citation type="journal article" date="2017" name="Front. Microbiol.">
        <title>Genomics reveals a unique clone of Burkholderia cenocepacia harbouring an actively excising novel genomic island.</title>
        <authorList>
            <person name="Patil P."/>
            <person name="Mali S."/>
            <person name="Midha S."/>
            <person name="Gautam V."/>
            <person name="Dash L."/>
            <person name="Kumar S."/>
            <person name="Shastri J."/>
            <person name="Singhal L."/>
            <person name="Patil P.B."/>
        </authorList>
    </citation>
    <scope>NUCLEOTIDE SEQUENCE [LARGE SCALE GENOMIC DNA]</scope>
    <source>
        <strain evidence="14 15">BC-19</strain>
    </source>
</reference>
<dbReference type="GO" id="GO:0003985">
    <property type="term" value="F:acetyl-CoA C-acetyltransferase activity"/>
    <property type="evidence" value="ECO:0007669"/>
    <property type="project" value="UniProtKB-UniRule"/>
</dbReference>
<dbReference type="FunFam" id="3.30.160.270:FF:000003">
    <property type="entry name" value="2-isopropylmalate synthase"/>
    <property type="match status" value="1"/>
</dbReference>
<dbReference type="NCBIfam" id="NF002086">
    <property type="entry name" value="PRK00915.1-3"/>
    <property type="match status" value="1"/>
</dbReference>
<dbReference type="OrthoDB" id="9803573at2"/>
<evidence type="ECO:0000256" key="12">
    <source>
        <dbReference type="HAMAP-Rule" id="MF_01025"/>
    </source>
</evidence>
<dbReference type="InterPro" id="IPR050073">
    <property type="entry name" value="2-IPM_HCS-like"/>
</dbReference>
<name>A0A144T1L2_9BURK</name>
<feature type="binding site" evidence="12">
    <location>
        <position position="202"/>
    </location>
    <ligand>
        <name>Mn(2+)</name>
        <dbReference type="ChEBI" id="CHEBI:29035"/>
    </ligand>
</feature>
<dbReference type="SUPFAM" id="SSF110921">
    <property type="entry name" value="2-isopropylmalate synthase LeuA, allosteric (dimerisation) domain"/>
    <property type="match status" value="1"/>
</dbReference>
<feature type="region of interest" description="Regulatory domain" evidence="12">
    <location>
        <begin position="395"/>
        <end position="514"/>
    </location>
</feature>
<dbReference type="InterPro" id="IPR036230">
    <property type="entry name" value="LeuA_allosteric_dom_sf"/>
</dbReference>
<dbReference type="Proteomes" id="UP000191686">
    <property type="component" value="Unassembled WGS sequence"/>
</dbReference>
<dbReference type="GO" id="GO:0005829">
    <property type="term" value="C:cytosol"/>
    <property type="evidence" value="ECO:0007669"/>
    <property type="project" value="TreeGrafter"/>
</dbReference>
<comment type="caution">
    <text evidence="14">The sequence shown here is derived from an EMBL/GenBank/DDBJ whole genome shotgun (WGS) entry which is preliminary data.</text>
</comment>
<evidence type="ECO:0000256" key="3">
    <source>
        <dbReference type="ARBA" id="ARBA00012973"/>
    </source>
</evidence>
<dbReference type="InterPro" id="IPR013709">
    <property type="entry name" value="2-isopropylmalate_synth_dimer"/>
</dbReference>
<dbReference type="SMR" id="A0A144T1L2"/>
<sequence>MTDKLIIFDTTLRDGEQSPGASMTKEEKIRIAKNLERMKVDVIEAGFAASSNGDFDAIHTIAGLVKDSTICSLARANDKDIQRAADALKPANSFRIHTFIATSPLHMEKKLRMTPDQVFEQARLAVRFARKFTDNVEFSPEDGSRSDMDFLCRVLEAVIAEGATTINIADTVGYGVPELYGNLVKTLRERIPNSDKAIFSVHCHNDLGMAVANSLAGVKIGGARQVECTINGLGERAGNTSLEEIVMAVKTRKDYFGLDVGIDTSQIVPTSKLVSQITGFVVQPNKAVVGANAFAHASGIHQDGVLKARDTYEIMRAEDVGWTANKIVLGKLSGRNAFKQRLQELGVSLDSEAELNAAFMRFKDLADRKAEIFDEDIIAIVSEESALAQEQEHFKFVSLSQRSETGEQPQAKVVFAVEGKEVTGEARGNGPVDATFNAIEGEVGSGSELLLYSVNAITTGTQAQGEVTVRLSKSGRIVNGVGTDPDIVAASAKAYISALNKLHSKDDKVNPQRS</sequence>
<proteinExistence type="inferred from homology"/>
<dbReference type="Gene3D" id="3.20.20.70">
    <property type="entry name" value="Aldolase class I"/>
    <property type="match status" value="1"/>
</dbReference>
<dbReference type="InterPro" id="IPR054691">
    <property type="entry name" value="LeuA/HCS_post-cat"/>
</dbReference>
<accession>A0A144T1L2</accession>
<dbReference type="Pfam" id="PF22617">
    <property type="entry name" value="HCS_D2"/>
    <property type="match status" value="1"/>
</dbReference>
<dbReference type="InterPro" id="IPR013785">
    <property type="entry name" value="Aldolase_TIM"/>
</dbReference>
<dbReference type="PANTHER" id="PTHR10277:SF9">
    <property type="entry name" value="2-ISOPROPYLMALATE SYNTHASE 1, CHLOROPLASTIC-RELATED"/>
    <property type="match status" value="1"/>
</dbReference>
<gene>
    <name evidence="12" type="primary">leuA</name>
    <name evidence="14" type="ORF">UE95_032410</name>
</gene>
<dbReference type="PANTHER" id="PTHR10277">
    <property type="entry name" value="HOMOCITRATE SYNTHASE-RELATED"/>
    <property type="match status" value="1"/>
</dbReference>
<comment type="pathway">
    <text evidence="1 12">Amino-acid biosynthesis; L-leucine biosynthesis; L-leucine from 3-methyl-2-oxobutanoate: step 1/4.</text>
</comment>
<dbReference type="GO" id="GO:0003852">
    <property type="term" value="F:2-isopropylmalate synthase activity"/>
    <property type="evidence" value="ECO:0007669"/>
    <property type="project" value="UniProtKB-UniRule"/>
</dbReference>
<dbReference type="NCBIfam" id="TIGR00973">
    <property type="entry name" value="leuA_bact"/>
    <property type="match status" value="1"/>
</dbReference>
<dbReference type="SUPFAM" id="SSF51569">
    <property type="entry name" value="Aldolase"/>
    <property type="match status" value="1"/>
</dbReference>
<keyword evidence="7 12" id="KW-0808">Transferase</keyword>
<evidence type="ECO:0000313" key="15">
    <source>
        <dbReference type="Proteomes" id="UP000191686"/>
    </source>
</evidence>
<keyword evidence="10 12" id="KW-0100">Branched-chain amino acid biosynthesis</keyword>
<dbReference type="PROSITE" id="PS00816">
    <property type="entry name" value="AIPM_HOMOCIT_SYNTH_2"/>
    <property type="match status" value="1"/>
</dbReference>
<dbReference type="Gene3D" id="3.30.160.270">
    <property type="match status" value="1"/>
</dbReference>
<dbReference type="AlphaFoldDB" id="A0A144T1L2"/>
<feature type="binding site" evidence="12">
    <location>
        <position position="204"/>
    </location>
    <ligand>
        <name>Mn(2+)</name>
        <dbReference type="ChEBI" id="CHEBI:29035"/>
    </ligand>
</feature>
<dbReference type="GO" id="GO:0009098">
    <property type="term" value="P:L-leucine biosynthetic process"/>
    <property type="evidence" value="ECO:0007669"/>
    <property type="project" value="UniProtKB-UniRule"/>
</dbReference>
<keyword evidence="14" id="KW-0012">Acyltransferase</keyword>
<dbReference type="Gene3D" id="1.10.238.260">
    <property type="match status" value="1"/>
</dbReference>
<comment type="similarity">
    <text evidence="2 12">Belongs to the alpha-IPM synthase/homocitrate synthase family. LeuA type 1 subfamily.</text>
</comment>
<reference evidence="14 15" key="2">
    <citation type="journal article" date="2017" name="Front. Microbiol.">
        <title>Genomics Reveals a Unique Clone of Burkholderia cenocepacia Harboring an Actively Excising Novel Genomic Island.</title>
        <authorList>
            <person name="Patil P.P."/>
            <person name="Mali S."/>
            <person name="Midha S."/>
            <person name="Gautam V."/>
            <person name="Dash L."/>
            <person name="Kumar S."/>
            <person name="Shastri J."/>
            <person name="Singhal L."/>
            <person name="Patil P.B."/>
        </authorList>
    </citation>
    <scope>NUCLEOTIDE SEQUENCE [LARGE SCALE GENOMIC DNA]</scope>
    <source>
        <strain evidence="14 15">BC-19</strain>
    </source>
</reference>
<keyword evidence="6 12" id="KW-0028">Amino-acid biosynthesis</keyword>
<dbReference type="FunFam" id="3.20.20.70:FF:000010">
    <property type="entry name" value="2-isopropylmalate synthase"/>
    <property type="match status" value="1"/>
</dbReference>
<evidence type="ECO:0000256" key="7">
    <source>
        <dbReference type="ARBA" id="ARBA00022679"/>
    </source>
</evidence>